<evidence type="ECO:0000313" key="6">
    <source>
        <dbReference type="EMBL" id="SCE63712.1"/>
    </source>
</evidence>
<reference evidence="6 7" key="1">
    <citation type="submission" date="2016-06" db="EMBL/GenBank/DDBJ databases">
        <authorList>
            <person name="Kjaerup R.B."/>
            <person name="Dalgaard T.S."/>
            <person name="Juul-Madsen H.R."/>
        </authorList>
    </citation>
    <scope>NUCLEOTIDE SEQUENCE [LARGE SCALE GENOMIC DNA]</scope>
    <source>
        <strain evidence="6 7">DSM 45626</strain>
    </source>
</reference>
<evidence type="ECO:0000256" key="2">
    <source>
        <dbReference type="ARBA" id="ARBA00022801"/>
    </source>
</evidence>
<protein>
    <submittedName>
        <fullName evidence="6">Endonuclease I</fullName>
    </submittedName>
</protein>
<feature type="transmembrane region" description="Helical" evidence="4">
    <location>
        <begin position="63"/>
        <end position="83"/>
    </location>
</feature>
<dbReference type="AlphaFoldDB" id="A0A1C4TWA4"/>
<evidence type="ECO:0000256" key="4">
    <source>
        <dbReference type="SAM" id="Phobius"/>
    </source>
</evidence>
<evidence type="ECO:0000313" key="7">
    <source>
        <dbReference type="Proteomes" id="UP000199375"/>
    </source>
</evidence>
<gene>
    <name evidence="6" type="ORF">GA0070558_10169</name>
</gene>
<dbReference type="InterPro" id="IPR044925">
    <property type="entry name" value="His-Me_finger_sf"/>
</dbReference>
<evidence type="ECO:0000256" key="1">
    <source>
        <dbReference type="ARBA" id="ARBA00022722"/>
    </source>
</evidence>
<keyword evidence="1" id="KW-0540">Nuclease</keyword>
<dbReference type="Pfam" id="PF19886">
    <property type="entry name" value="DUF6359"/>
    <property type="match status" value="1"/>
</dbReference>
<keyword evidence="4" id="KW-0812">Transmembrane</keyword>
<evidence type="ECO:0000259" key="5">
    <source>
        <dbReference type="Pfam" id="PF19886"/>
    </source>
</evidence>
<dbReference type="Pfam" id="PF04231">
    <property type="entry name" value="Endonuclease_1"/>
    <property type="match status" value="1"/>
</dbReference>
<keyword evidence="6" id="KW-0255">Endonuclease</keyword>
<feature type="region of interest" description="Disordered" evidence="3">
    <location>
        <begin position="305"/>
        <end position="336"/>
    </location>
</feature>
<dbReference type="InterPro" id="IPR007346">
    <property type="entry name" value="Endonuclease-I"/>
</dbReference>
<feature type="region of interest" description="Disordered" evidence="3">
    <location>
        <begin position="189"/>
        <end position="220"/>
    </location>
</feature>
<sequence>MESIKGARRCQSGAWRAGPRHAAVGSGFTPVKFPGALPLFTPAPITSLTMNTKSITRSRSGRLITAFALAVAVLTPVVASTSASAATTLTVAQALAAQDGRTATVTGYVVGQPTATTTVITSGYTADTAIALADSAAETGTGRMLYVQVTAAYRSTFGLLTNPGLRGRQVTATGTLTAYFSHGGLKNPTAMSLGGATPGPTPTPTASPNPSPSPTGGGGPYDSTYYASAIGKTGTALRSSLHAIIRTQTKLNYDQVWEALKDTDQDPANANNVLLLYSGRSQSKTSNGGDANDWNREHVWAKSHGDFGTATGPGTDVHHLRPEDVSVNSTRGNKDFDAGGSGVSECTGCYSDADSFEPRNAVKGDVARMIMYMAIRYEGDDGWPNLEINNSVSNGTSPYHGKLSVLLAWNLADPPDTFEKRRNQVIYDRWQGNRNPFVDHPEWATAIWG</sequence>
<dbReference type="EMBL" id="FMCW01000001">
    <property type="protein sequence ID" value="SCE63712.1"/>
    <property type="molecule type" value="Genomic_DNA"/>
</dbReference>
<dbReference type="GO" id="GO:0016787">
    <property type="term" value="F:hydrolase activity"/>
    <property type="evidence" value="ECO:0007669"/>
    <property type="project" value="UniProtKB-KW"/>
</dbReference>
<dbReference type="InterPro" id="IPR045939">
    <property type="entry name" value="YhcR_N"/>
</dbReference>
<accession>A0A1C4TWA4</accession>
<feature type="domain" description="Endonuclease YhcR N-terminal" evidence="5">
    <location>
        <begin position="89"/>
        <end position="193"/>
    </location>
</feature>
<proteinExistence type="predicted"/>
<dbReference type="Proteomes" id="UP000199375">
    <property type="component" value="Unassembled WGS sequence"/>
</dbReference>
<keyword evidence="4" id="KW-1133">Transmembrane helix</keyword>
<organism evidence="6 7">
    <name type="scientific">Micromonospora haikouensis</name>
    <dbReference type="NCBI Taxonomy" id="686309"/>
    <lineage>
        <taxon>Bacteria</taxon>
        <taxon>Bacillati</taxon>
        <taxon>Actinomycetota</taxon>
        <taxon>Actinomycetes</taxon>
        <taxon>Micromonosporales</taxon>
        <taxon>Micromonosporaceae</taxon>
        <taxon>Micromonospora</taxon>
    </lineage>
</organism>
<dbReference type="SUPFAM" id="SSF54060">
    <property type="entry name" value="His-Me finger endonucleases"/>
    <property type="match status" value="1"/>
</dbReference>
<dbReference type="PANTHER" id="PTHR33607:SF2">
    <property type="entry name" value="ENDONUCLEASE-1"/>
    <property type="match status" value="1"/>
</dbReference>
<keyword evidence="2" id="KW-0378">Hydrolase</keyword>
<name>A0A1C4TWA4_9ACTN</name>
<dbReference type="GO" id="GO:0004519">
    <property type="term" value="F:endonuclease activity"/>
    <property type="evidence" value="ECO:0007669"/>
    <property type="project" value="UniProtKB-KW"/>
</dbReference>
<feature type="compositionally biased region" description="Pro residues" evidence="3">
    <location>
        <begin position="199"/>
        <end position="213"/>
    </location>
</feature>
<keyword evidence="4" id="KW-0472">Membrane</keyword>
<evidence type="ECO:0000256" key="3">
    <source>
        <dbReference type="SAM" id="MobiDB-lite"/>
    </source>
</evidence>
<dbReference type="PANTHER" id="PTHR33607">
    <property type="entry name" value="ENDONUCLEASE-1"/>
    <property type="match status" value="1"/>
</dbReference>